<proteinExistence type="predicted"/>
<gene>
    <name evidence="2" type="ORF">SHY70_10815</name>
</gene>
<evidence type="ECO:0000313" key="2">
    <source>
        <dbReference type="EMBL" id="MDX5038755.1"/>
    </source>
</evidence>
<organism evidence="2 3">
    <name type="scientific">Streptococcus suis</name>
    <dbReference type="NCBI Taxonomy" id="1307"/>
    <lineage>
        <taxon>Bacteria</taxon>
        <taxon>Bacillati</taxon>
        <taxon>Bacillota</taxon>
        <taxon>Bacilli</taxon>
        <taxon>Lactobacillales</taxon>
        <taxon>Streptococcaceae</taxon>
        <taxon>Streptococcus</taxon>
    </lineage>
</organism>
<keyword evidence="1" id="KW-0175">Coiled coil</keyword>
<name>A0AAW9DJ51_STRSU</name>
<dbReference type="EMBL" id="JAWWZK010000046">
    <property type="protein sequence ID" value="MDX5038755.1"/>
    <property type="molecule type" value="Genomic_DNA"/>
</dbReference>
<dbReference type="AlphaFoldDB" id="A0AAW9DJ51"/>
<dbReference type="Proteomes" id="UP001270004">
    <property type="component" value="Unassembled WGS sequence"/>
</dbReference>
<evidence type="ECO:0008006" key="4">
    <source>
        <dbReference type="Google" id="ProtNLM"/>
    </source>
</evidence>
<evidence type="ECO:0000256" key="1">
    <source>
        <dbReference type="SAM" id="Coils"/>
    </source>
</evidence>
<protein>
    <recommendedName>
        <fullName evidence="4">DUF3991 domain-containing protein</fullName>
    </recommendedName>
</protein>
<sequence length="515" mass="59218">MAKVSTFFQDGKNSDLITLAVDNDKAGRDFIERLQAKGIPVQPDLPPLPEGAAKMDWNDYLKSQKAGMVLEDSLPRDNSRLAQAERKLERLNGELVEKADKVYAHTRQANGQPMNDKRGGLSFFRKQDQLEGAVFTKLDEIKKQEERVDKLRYQRDLKERGFNKQGNGLIMSVDNIPRIKGAIEAFEKGEPGFTRATINRYRKELVKLEAMKEQLEDIRISPGAQHLIDEGLVTQWQKQPTLYFVKGLRKVALELTESGELQPTPKYLARDAEAVERVAELLEQQTTINNEKEQNMKLEHEPRFELEFSELGRVEQPLTNFDELQTWMLQQFNSVFVGEGYFKTYLQVYSLDEQGQEVASQIRFDVGHGQSDFNPRREHIRDYLVEHGYIQIDNSSLSMAEIEKDQPTSPLIQELLGQVEEMGQTAYFWVTEEDLGQSKEIVAQLDNWFSSGKVDSTYKSDIFELVAGDYTYMIEFKDGSVSLQNMEDYTQYISNRIEEFGMDTVILELESVIQD</sequence>
<feature type="non-terminal residue" evidence="2">
    <location>
        <position position="515"/>
    </location>
</feature>
<feature type="coiled-coil region" evidence="1">
    <location>
        <begin position="74"/>
        <end position="101"/>
    </location>
</feature>
<reference evidence="2" key="1">
    <citation type="submission" date="2023-11" db="EMBL/GenBank/DDBJ databases">
        <title>Antimicrobial resistance in invasive Streptococcus suis isolated in Spain and the associated genetic mechanisms.</title>
        <authorList>
            <person name="Uruen C."/>
            <person name="Arenas J.A."/>
        </authorList>
    </citation>
    <scope>NUCLEOTIDE SEQUENCE</scope>
    <source>
        <strain evidence="2">Ss_70</strain>
    </source>
</reference>
<accession>A0AAW9DJ51</accession>
<evidence type="ECO:0000313" key="3">
    <source>
        <dbReference type="Proteomes" id="UP001270004"/>
    </source>
</evidence>
<comment type="caution">
    <text evidence="2">The sequence shown here is derived from an EMBL/GenBank/DDBJ whole genome shotgun (WGS) entry which is preliminary data.</text>
</comment>